<evidence type="ECO:0000313" key="2">
    <source>
        <dbReference type="Proteomes" id="UP000226079"/>
    </source>
</evidence>
<dbReference type="Gene3D" id="3.40.50.1000">
    <property type="entry name" value="HAD superfamily/HAD-like"/>
    <property type="match status" value="2"/>
</dbReference>
<dbReference type="Pfam" id="PF13344">
    <property type="entry name" value="Hydrolase_6"/>
    <property type="match status" value="1"/>
</dbReference>
<dbReference type="PANTHER" id="PTHR19288">
    <property type="entry name" value="4-NITROPHENYLPHOSPHATASE-RELATED"/>
    <property type="match status" value="1"/>
</dbReference>
<dbReference type="AlphaFoldDB" id="A0A2A9CQ28"/>
<accession>A0A2A9CQ28</accession>
<dbReference type="Proteomes" id="UP000226079">
    <property type="component" value="Unassembled WGS sequence"/>
</dbReference>
<dbReference type="Pfam" id="PF13242">
    <property type="entry name" value="Hydrolase_like"/>
    <property type="match status" value="1"/>
</dbReference>
<dbReference type="SUPFAM" id="SSF56784">
    <property type="entry name" value="HAD-like"/>
    <property type="match status" value="1"/>
</dbReference>
<keyword evidence="1" id="KW-0378">Hydrolase</keyword>
<keyword evidence="2" id="KW-1185">Reference proteome</keyword>
<dbReference type="InterPro" id="IPR006357">
    <property type="entry name" value="HAD-SF_hydro_IIA"/>
</dbReference>
<name>A0A2A9CQ28_9ACTN</name>
<gene>
    <name evidence="1" type="ORF">ATK74_1048</name>
</gene>
<organism evidence="1 2">
    <name type="scientific">Propionicimonas paludicola</name>
    <dbReference type="NCBI Taxonomy" id="185243"/>
    <lineage>
        <taxon>Bacteria</taxon>
        <taxon>Bacillati</taxon>
        <taxon>Actinomycetota</taxon>
        <taxon>Actinomycetes</taxon>
        <taxon>Propionibacteriales</taxon>
        <taxon>Nocardioidaceae</taxon>
        <taxon>Propionicimonas</taxon>
    </lineage>
</organism>
<dbReference type="InterPro" id="IPR036412">
    <property type="entry name" value="HAD-like_sf"/>
</dbReference>
<sequence>MRLIDGYDAALFDLDGVLYLGPMAVPGAVAALQELDREQVRVLYVTNNAAREARVVIDQLRSLGYSADEHNVLTSAQVAAAALVEELPPGAKVLCAGSPNLAGLLERAGFEVVYAAADDPVAVIQGYHPKLDWRMLDEVSLAIQGGAKWYATNDDASRPTERGLVPGVGGAISVIRLVVGGEPTIFGKPHRPMLREAIRRSAASRPIFVGDRLDTDVSGANGAGIDSLLVFTGAHGKFDLVQAEPELRPTHIGAGVAALLDEPRPLNLTPDQVTCRDQTVRVESGRTVLAGGVPVTEDEQLDAVWAVAHLVWSRPELDYRETLESLTLVN</sequence>
<dbReference type="InterPro" id="IPR023214">
    <property type="entry name" value="HAD_sf"/>
</dbReference>
<dbReference type="GO" id="GO:0005737">
    <property type="term" value="C:cytoplasm"/>
    <property type="evidence" value="ECO:0007669"/>
    <property type="project" value="TreeGrafter"/>
</dbReference>
<protein>
    <submittedName>
        <fullName evidence="1">HAD superfamily hydrolase (TIGR01450 family)</fullName>
    </submittedName>
</protein>
<proteinExistence type="predicted"/>
<dbReference type="RefSeq" id="WP_211283289.1">
    <property type="nucleotide sequence ID" value="NZ_PDJC01000001.1"/>
</dbReference>
<evidence type="ECO:0000313" key="1">
    <source>
        <dbReference type="EMBL" id="PFG16503.1"/>
    </source>
</evidence>
<dbReference type="GO" id="GO:0016791">
    <property type="term" value="F:phosphatase activity"/>
    <property type="evidence" value="ECO:0007669"/>
    <property type="project" value="TreeGrafter"/>
</dbReference>
<dbReference type="NCBIfam" id="TIGR01460">
    <property type="entry name" value="HAD-SF-IIA"/>
    <property type="match status" value="1"/>
</dbReference>
<dbReference type="PANTHER" id="PTHR19288:SF95">
    <property type="entry name" value="D-GLYCEROL 3-PHOSPHATE PHOSPHATASE"/>
    <property type="match status" value="1"/>
</dbReference>
<reference evidence="1 2" key="1">
    <citation type="submission" date="2017-10" db="EMBL/GenBank/DDBJ databases">
        <title>Sequencing the genomes of 1000 actinobacteria strains.</title>
        <authorList>
            <person name="Klenk H.-P."/>
        </authorList>
    </citation>
    <scope>NUCLEOTIDE SEQUENCE [LARGE SCALE GENOMIC DNA]</scope>
    <source>
        <strain evidence="1 2">DSM 15597</strain>
    </source>
</reference>
<comment type="caution">
    <text evidence="1">The sequence shown here is derived from an EMBL/GenBank/DDBJ whole genome shotgun (WGS) entry which is preliminary data.</text>
</comment>
<dbReference type="EMBL" id="PDJC01000001">
    <property type="protein sequence ID" value="PFG16503.1"/>
    <property type="molecule type" value="Genomic_DNA"/>
</dbReference>